<evidence type="ECO:0000313" key="8">
    <source>
        <dbReference type="Proteomes" id="UP001221898"/>
    </source>
</evidence>
<comment type="caution">
    <text evidence="7">The sequence shown here is derived from an EMBL/GenBank/DDBJ whole genome shotgun (WGS) entry which is preliminary data.</text>
</comment>
<keyword evidence="3 5" id="KW-0727">SH2 domain</keyword>
<evidence type="ECO:0000256" key="1">
    <source>
        <dbReference type="ARBA" id="ARBA00022588"/>
    </source>
</evidence>
<keyword evidence="8" id="KW-1185">Reference proteome</keyword>
<dbReference type="PANTHER" id="PTHR46051:SF1">
    <property type="entry name" value="INOSITOL POLYPHOSPHATE-RELATED PHOSPHATASE DOMAIN-CONTAINING PROTEIN"/>
    <property type="match status" value="1"/>
</dbReference>
<protein>
    <recommendedName>
        <fullName evidence="6">SH2 domain-containing protein</fullName>
    </recommendedName>
</protein>
<dbReference type="AlphaFoldDB" id="A0AAD7WQX1"/>
<dbReference type="InterPro" id="IPR000980">
    <property type="entry name" value="SH2"/>
</dbReference>
<dbReference type="EMBL" id="JAINUG010000046">
    <property type="protein sequence ID" value="KAJ8405718.1"/>
    <property type="molecule type" value="Genomic_DNA"/>
</dbReference>
<evidence type="ECO:0000256" key="3">
    <source>
        <dbReference type="ARBA" id="ARBA00022999"/>
    </source>
</evidence>
<sequence>MESLAVYHGAISKEATERLLSSIGKDGSFLIRNSETKPRVYCICVLCKECVYTYRVHQAEGGSWVTESSPGVQKRYFRHVKNLIAAFQKPDQGIAMPLLYPVNAEKHSCQPNER</sequence>
<dbReference type="GO" id="GO:0045087">
    <property type="term" value="P:innate immune response"/>
    <property type="evidence" value="ECO:0007669"/>
    <property type="project" value="UniProtKB-KW"/>
</dbReference>
<dbReference type="Pfam" id="PF00017">
    <property type="entry name" value="SH2"/>
    <property type="match status" value="1"/>
</dbReference>
<dbReference type="SMART" id="SM00252">
    <property type="entry name" value="SH2"/>
    <property type="match status" value="1"/>
</dbReference>
<name>A0AAD7WQX1_9TELE</name>
<evidence type="ECO:0000313" key="7">
    <source>
        <dbReference type="EMBL" id="KAJ8405718.1"/>
    </source>
</evidence>
<dbReference type="SUPFAM" id="SSF55550">
    <property type="entry name" value="SH2 domain"/>
    <property type="match status" value="1"/>
</dbReference>
<keyword evidence="4" id="KW-1064">Adaptive immunity</keyword>
<dbReference type="GO" id="GO:0009966">
    <property type="term" value="P:regulation of signal transduction"/>
    <property type="evidence" value="ECO:0007669"/>
    <property type="project" value="TreeGrafter"/>
</dbReference>
<dbReference type="PROSITE" id="PS50001">
    <property type="entry name" value="SH2"/>
    <property type="match status" value="1"/>
</dbReference>
<evidence type="ECO:0000256" key="2">
    <source>
        <dbReference type="ARBA" id="ARBA00022859"/>
    </source>
</evidence>
<reference evidence="7" key="1">
    <citation type="journal article" date="2023" name="Science">
        <title>Genome structures resolve the early diversification of teleost fishes.</title>
        <authorList>
            <person name="Parey E."/>
            <person name="Louis A."/>
            <person name="Montfort J."/>
            <person name="Bouchez O."/>
            <person name="Roques C."/>
            <person name="Iampietro C."/>
            <person name="Lluch J."/>
            <person name="Castinel A."/>
            <person name="Donnadieu C."/>
            <person name="Desvignes T."/>
            <person name="Floi Bucao C."/>
            <person name="Jouanno E."/>
            <person name="Wen M."/>
            <person name="Mejri S."/>
            <person name="Dirks R."/>
            <person name="Jansen H."/>
            <person name="Henkel C."/>
            <person name="Chen W.J."/>
            <person name="Zahm M."/>
            <person name="Cabau C."/>
            <person name="Klopp C."/>
            <person name="Thompson A.W."/>
            <person name="Robinson-Rechavi M."/>
            <person name="Braasch I."/>
            <person name="Lecointre G."/>
            <person name="Bobe J."/>
            <person name="Postlethwait J.H."/>
            <person name="Berthelot C."/>
            <person name="Roest Crollius H."/>
            <person name="Guiguen Y."/>
        </authorList>
    </citation>
    <scope>NUCLEOTIDE SEQUENCE</scope>
    <source>
        <strain evidence="7">NC1722</strain>
    </source>
</reference>
<dbReference type="InterPro" id="IPR036860">
    <property type="entry name" value="SH2_dom_sf"/>
</dbReference>
<feature type="domain" description="SH2" evidence="6">
    <location>
        <begin position="6"/>
        <end position="102"/>
    </location>
</feature>
<accession>A0AAD7WQX1</accession>
<organism evidence="7 8">
    <name type="scientific">Aldrovandia affinis</name>
    <dbReference type="NCBI Taxonomy" id="143900"/>
    <lineage>
        <taxon>Eukaryota</taxon>
        <taxon>Metazoa</taxon>
        <taxon>Chordata</taxon>
        <taxon>Craniata</taxon>
        <taxon>Vertebrata</taxon>
        <taxon>Euteleostomi</taxon>
        <taxon>Actinopterygii</taxon>
        <taxon>Neopterygii</taxon>
        <taxon>Teleostei</taxon>
        <taxon>Notacanthiformes</taxon>
        <taxon>Halosauridae</taxon>
        <taxon>Aldrovandia</taxon>
    </lineage>
</organism>
<dbReference type="Gene3D" id="3.30.505.10">
    <property type="entry name" value="SH2 domain"/>
    <property type="match status" value="1"/>
</dbReference>
<evidence type="ECO:0000256" key="4">
    <source>
        <dbReference type="ARBA" id="ARBA00023130"/>
    </source>
</evidence>
<keyword evidence="2" id="KW-0391">Immunity</keyword>
<keyword evidence="1" id="KW-0399">Innate immunity</keyword>
<dbReference type="Proteomes" id="UP001221898">
    <property type="component" value="Unassembled WGS sequence"/>
</dbReference>
<dbReference type="GO" id="GO:0050776">
    <property type="term" value="P:regulation of immune response"/>
    <property type="evidence" value="ECO:0007669"/>
    <property type="project" value="TreeGrafter"/>
</dbReference>
<gene>
    <name evidence="7" type="ORF">AAFF_G00311550</name>
</gene>
<dbReference type="PANTHER" id="PTHR46051">
    <property type="entry name" value="SH2 DOMAIN-CONTAINING PROTEIN"/>
    <property type="match status" value="1"/>
</dbReference>
<dbReference type="GO" id="GO:0002250">
    <property type="term" value="P:adaptive immune response"/>
    <property type="evidence" value="ECO:0007669"/>
    <property type="project" value="UniProtKB-KW"/>
</dbReference>
<proteinExistence type="predicted"/>
<evidence type="ECO:0000256" key="5">
    <source>
        <dbReference type="PROSITE-ProRule" id="PRU00191"/>
    </source>
</evidence>
<evidence type="ECO:0000259" key="6">
    <source>
        <dbReference type="PROSITE" id="PS50001"/>
    </source>
</evidence>